<dbReference type="PROSITE" id="PS00552">
    <property type="entry name" value="HTH_MERR_1"/>
    <property type="match status" value="1"/>
</dbReference>
<protein>
    <submittedName>
        <fullName evidence="3">DNA-binding transcriptional regulator, MerR family</fullName>
    </submittedName>
</protein>
<dbReference type="PROSITE" id="PS50937">
    <property type="entry name" value="HTH_MERR_2"/>
    <property type="match status" value="2"/>
</dbReference>
<dbReference type="EMBL" id="FMHZ01000002">
    <property type="protein sequence ID" value="SCL53859.1"/>
    <property type="molecule type" value="Genomic_DNA"/>
</dbReference>
<evidence type="ECO:0000313" key="4">
    <source>
        <dbReference type="Proteomes" id="UP000199001"/>
    </source>
</evidence>
<gene>
    <name evidence="3" type="ORF">GA0070606_2188</name>
</gene>
<name>A0A1C6UIY3_9ACTN</name>
<dbReference type="InterPro" id="IPR009061">
    <property type="entry name" value="DNA-bd_dom_put_sf"/>
</dbReference>
<dbReference type="Proteomes" id="UP000199001">
    <property type="component" value="Unassembled WGS sequence"/>
</dbReference>
<dbReference type="STRING" id="47855.GA0070606_2188"/>
<dbReference type="SMART" id="SM00422">
    <property type="entry name" value="HTH_MERR"/>
    <property type="match status" value="2"/>
</dbReference>
<dbReference type="RefSeq" id="WP_091097344.1">
    <property type="nucleotide sequence ID" value="NZ_FMHZ01000002.1"/>
</dbReference>
<accession>A0A1C6UIY3</accession>
<dbReference type="PANTHER" id="PTHR30204">
    <property type="entry name" value="REDOX-CYCLING DRUG-SENSING TRANSCRIPTIONAL ACTIVATOR SOXR"/>
    <property type="match status" value="1"/>
</dbReference>
<dbReference type="Pfam" id="PF13411">
    <property type="entry name" value="MerR_1"/>
    <property type="match status" value="1"/>
</dbReference>
<keyword evidence="4" id="KW-1185">Reference proteome</keyword>
<proteinExistence type="predicted"/>
<sequence>MKPQKAVRSRPADLARAHGISAQAVRNYEGAGLLPPAQRTASGYRVYQDAHAAALDAYLALVPAYGHMAARTIMWAVHRGDLDAAFEAIDAGHAQLVRDRQTLDSVEAAIGILVETPAADRPDRPLPVGAVARRLGVTAAALRKWERAGILTPQRDRATRHRVYRADDVRDAELTHLLRRGGYPLRHIATVLAHLHDAGSAGKLAESLADWRRRLAERGRAMLTAAARLDAYLRLRQDPSEPAPSRLSPSG</sequence>
<dbReference type="InterPro" id="IPR000551">
    <property type="entry name" value="MerR-type_HTH_dom"/>
</dbReference>
<evidence type="ECO:0000256" key="1">
    <source>
        <dbReference type="ARBA" id="ARBA00023125"/>
    </source>
</evidence>
<organism evidence="3 4">
    <name type="scientific">Micromonospora citrea</name>
    <dbReference type="NCBI Taxonomy" id="47855"/>
    <lineage>
        <taxon>Bacteria</taxon>
        <taxon>Bacillati</taxon>
        <taxon>Actinomycetota</taxon>
        <taxon>Actinomycetes</taxon>
        <taxon>Micromonosporales</taxon>
        <taxon>Micromonosporaceae</taxon>
        <taxon>Micromonospora</taxon>
    </lineage>
</organism>
<dbReference type="SUPFAM" id="SSF46955">
    <property type="entry name" value="Putative DNA-binding domain"/>
    <property type="match status" value="2"/>
</dbReference>
<dbReference type="OrthoDB" id="3826383at2"/>
<dbReference type="InterPro" id="IPR047057">
    <property type="entry name" value="MerR_fam"/>
</dbReference>
<dbReference type="GO" id="GO:0003677">
    <property type="term" value="F:DNA binding"/>
    <property type="evidence" value="ECO:0007669"/>
    <property type="project" value="UniProtKB-KW"/>
</dbReference>
<evidence type="ECO:0000259" key="2">
    <source>
        <dbReference type="PROSITE" id="PS50937"/>
    </source>
</evidence>
<dbReference type="Pfam" id="PF00376">
    <property type="entry name" value="MerR"/>
    <property type="match status" value="1"/>
</dbReference>
<evidence type="ECO:0000313" key="3">
    <source>
        <dbReference type="EMBL" id="SCL53859.1"/>
    </source>
</evidence>
<reference evidence="4" key="1">
    <citation type="submission" date="2016-06" db="EMBL/GenBank/DDBJ databases">
        <authorList>
            <person name="Varghese N."/>
            <person name="Submissions Spin"/>
        </authorList>
    </citation>
    <scope>NUCLEOTIDE SEQUENCE [LARGE SCALE GENOMIC DNA]</scope>
    <source>
        <strain evidence="4">DSM 43903</strain>
    </source>
</reference>
<feature type="domain" description="HTH merR-type" evidence="2">
    <location>
        <begin position="125"/>
        <end position="194"/>
    </location>
</feature>
<dbReference type="AlphaFoldDB" id="A0A1C6UIY3"/>
<dbReference type="Gene3D" id="1.10.1660.10">
    <property type="match status" value="2"/>
</dbReference>
<dbReference type="GO" id="GO:0003700">
    <property type="term" value="F:DNA-binding transcription factor activity"/>
    <property type="evidence" value="ECO:0007669"/>
    <property type="project" value="InterPro"/>
</dbReference>
<dbReference type="PANTHER" id="PTHR30204:SF93">
    <property type="entry name" value="HTH MERR-TYPE DOMAIN-CONTAINING PROTEIN"/>
    <property type="match status" value="1"/>
</dbReference>
<keyword evidence="1 3" id="KW-0238">DNA-binding</keyword>
<feature type="domain" description="HTH merR-type" evidence="2">
    <location>
        <begin position="14"/>
        <end position="55"/>
    </location>
</feature>